<sequence>MEEYQNELAKLIIAINNYKFNTDTKFYYKKTKEHFKFFFDYTDEKPNNNNEVIIMLNSKNNSKNTNNIDKNDYNLENFSKDISNLSYTGSVIEIIAKKSLNMFITNFINSNTNHALNDMLMKSRRLTIIIQHEKNININGFAKMDKIITFFKYDKQALKEKKNTNKSNKSNDEKEYNTIINSMSKLKIDSHKIIGLKTTKLLESKFIDITNIINDYDNNKHNLITELGKFYNFTLEELGLSIENNHIKNNIEINTNNNNNNKNINYKFIDESHMTLETNINEVDVHMEEEQNIKVEDI</sequence>
<name>A0ACA9P132_9GLOM</name>
<gene>
    <name evidence="1" type="ORF">SPELUC_LOCUS10425</name>
</gene>
<reference evidence="1" key="1">
    <citation type="submission" date="2021-06" db="EMBL/GenBank/DDBJ databases">
        <authorList>
            <person name="Kallberg Y."/>
            <person name="Tangrot J."/>
            <person name="Rosling A."/>
        </authorList>
    </citation>
    <scope>NUCLEOTIDE SEQUENCE</scope>
    <source>
        <strain evidence="1">28 12/20/2015</strain>
    </source>
</reference>
<evidence type="ECO:0000313" key="2">
    <source>
        <dbReference type="Proteomes" id="UP000789366"/>
    </source>
</evidence>
<accession>A0ACA9P132</accession>
<proteinExistence type="predicted"/>
<keyword evidence="2" id="KW-1185">Reference proteome</keyword>
<evidence type="ECO:0000313" key="1">
    <source>
        <dbReference type="EMBL" id="CAG8686043.1"/>
    </source>
</evidence>
<dbReference type="EMBL" id="CAJVPW010019321">
    <property type="protein sequence ID" value="CAG8686043.1"/>
    <property type="molecule type" value="Genomic_DNA"/>
</dbReference>
<comment type="caution">
    <text evidence="1">The sequence shown here is derived from an EMBL/GenBank/DDBJ whole genome shotgun (WGS) entry which is preliminary data.</text>
</comment>
<protein>
    <submittedName>
        <fullName evidence="1">15244_t:CDS:1</fullName>
    </submittedName>
</protein>
<organism evidence="1 2">
    <name type="scientific">Cetraspora pellucida</name>
    <dbReference type="NCBI Taxonomy" id="1433469"/>
    <lineage>
        <taxon>Eukaryota</taxon>
        <taxon>Fungi</taxon>
        <taxon>Fungi incertae sedis</taxon>
        <taxon>Mucoromycota</taxon>
        <taxon>Glomeromycotina</taxon>
        <taxon>Glomeromycetes</taxon>
        <taxon>Diversisporales</taxon>
        <taxon>Gigasporaceae</taxon>
        <taxon>Cetraspora</taxon>
    </lineage>
</organism>
<dbReference type="Proteomes" id="UP000789366">
    <property type="component" value="Unassembled WGS sequence"/>
</dbReference>